<evidence type="ECO:0000313" key="2">
    <source>
        <dbReference type="EMBL" id="MBB5071245.1"/>
    </source>
</evidence>
<accession>A0A840NMK3</accession>
<gene>
    <name evidence="2" type="ORF">BJ969_004333</name>
</gene>
<dbReference type="RefSeq" id="WP_184481435.1">
    <property type="nucleotide sequence ID" value="NZ_JACHIV010000001.1"/>
</dbReference>
<dbReference type="AlphaFoldDB" id="A0A840NMK3"/>
<evidence type="ECO:0000256" key="1">
    <source>
        <dbReference type="SAM" id="Phobius"/>
    </source>
</evidence>
<keyword evidence="3" id="KW-1185">Reference proteome</keyword>
<organism evidence="2 3">
    <name type="scientific">Saccharopolyspora gloriosae</name>
    <dbReference type="NCBI Taxonomy" id="455344"/>
    <lineage>
        <taxon>Bacteria</taxon>
        <taxon>Bacillati</taxon>
        <taxon>Actinomycetota</taxon>
        <taxon>Actinomycetes</taxon>
        <taxon>Pseudonocardiales</taxon>
        <taxon>Pseudonocardiaceae</taxon>
        <taxon>Saccharopolyspora</taxon>
    </lineage>
</organism>
<reference evidence="2 3" key="1">
    <citation type="submission" date="2020-08" db="EMBL/GenBank/DDBJ databases">
        <title>Sequencing the genomes of 1000 actinobacteria strains.</title>
        <authorList>
            <person name="Klenk H.-P."/>
        </authorList>
    </citation>
    <scope>NUCLEOTIDE SEQUENCE [LARGE SCALE GENOMIC DNA]</scope>
    <source>
        <strain evidence="2 3">DSM 45582</strain>
    </source>
</reference>
<keyword evidence="1" id="KW-0812">Transmembrane</keyword>
<dbReference type="Proteomes" id="UP000580474">
    <property type="component" value="Unassembled WGS sequence"/>
</dbReference>
<protein>
    <submittedName>
        <fullName evidence="2">Uncharacterized protein</fullName>
    </submittedName>
</protein>
<evidence type="ECO:0000313" key="3">
    <source>
        <dbReference type="Proteomes" id="UP000580474"/>
    </source>
</evidence>
<proteinExistence type="predicted"/>
<name>A0A840NMK3_9PSEU</name>
<keyword evidence="1" id="KW-0472">Membrane</keyword>
<dbReference type="EMBL" id="JACHIV010000001">
    <property type="protein sequence ID" value="MBB5071245.1"/>
    <property type="molecule type" value="Genomic_DNA"/>
</dbReference>
<keyword evidence="1" id="KW-1133">Transmembrane helix</keyword>
<sequence>MFEQWRRDRALRRVKSGDGRPLKPFRWWQQFSRALLHLTLDHHDGHRTVYTVEVRHMGDSNGEVKAHLFRDGRHHAVSKVPAAFPVDGGTIEVATSQVGLKRCHYVTASGTEHQLTPDPKSAEGRRARLERNHPVVSGAVGFVSVVLLVIGVILLAIQIAEPISRIPPIAANIGIFESPLHLPLWLNTALTIGAALASTERALRMRYHWLLDAAGN</sequence>
<feature type="transmembrane region" description="Helical" evidence="1">
    <location>
        <begin position="135"/>
        <end position="160"/>
    </location>
</feature>
<comment type="caution">
    <text evidence="2">The sequence shown here is derived from an EMBL/GenBank/DDBJ whole genome shotgun (WGS) entry which is preliminary data.</text>
</comment>